<evidence type="ECO:0000256" key="2">
    <source>
        <dbReference type="SAM" id="SignalP"/>
    </source>
</evidence>
<name>A0A1M7Z991_9BACT</name>
<dbReference type="PANTHER" id="PTHR46580">
    <property type="entry name" value="SENSOR KINASE-RELATED"/>
    <property type="match status" value="1"/>
</dbReference>
<dbReference type="PANTHER" id="PTHR46580:SF4">
    <property type="entry name" value="ATP_GTP-BINDING PROTEIN"/>
    <property type="match status" value="1"/>
</dbReference>
<evidence type="ECO:0000313" key="4">
    <source>
        <dbReference type="Proteomes" id="UP000184609"/>
    </source>
</evidence>
<accession>A0A1M7Z991</accession>
<dbReference type="Proteomes" id="UP000184609">
    <property type="component" value="Unassembled WGS sequence"/>
</dbReference>
<dbReference type="Gene3D" id="2.130.10.130">
    <property type="entry name" value="Integrin alpha, N-terminal"/>
    <property type="match status" value="1"/>
</dbReference>
<dbReference type="Pfam" id="PF13517">
    <property type="entry name" value="FG-GAP_3"/>
    <property type="match status" value="1"/>
</dbReference>
<protein>
    <submittedName>
        <fullName evidence="3">Por secretion system C-terminal sorting domain-containing protein</fullName>
    </submittedName>
</protein>
<dbReference type="EMBL" id="FRXN01000002">
    <property type="protein sequence ID" value="SHO61389.1"/>
    <property type="molecule type" value="Genomic_DNA"/>
</dbReference>
<sequence>MRLFLVGIFLFVTSVAFSQKTFTLDSHPSIQINGETLSSPFSGGINSAQIQTIDLNGDGQDDWVVWDINSRQLTIFEKEGEEWLARPEWAYFFPDDISGFLALADYDGDGKKDLFTSTALGIKVYKNTSSGNSISWELARNFLPLENGSNIQANNLDTPLIRDLDGDGDLDLVIFNFAAGDYLEFYKNTSVERNGSPDIDGFESAIPFWGNFTFCGCENVLFGKSCSGQDLRVLENENSRIQHAGGHSILYRDFNGDGISDLVLGRDECQILFFLPNEGTETTPLFTSFSHEIPGLGDLPTFPIFHNPNWIDDQFIISLNSNEAAQTYGIDYENSVFTFDGKIEPILQNQTLDLGENSKPFFSGNKNGGYLFVTSNVTREGSALGEIAEFTFSNNQFDLTNRNQEIRSLGLWNIQYLEPLDNLGNPYPILTGQRWEQSIPRQIIFTQVEGEWQERDISGYNAERGDYIQFFEYQNQHYLLVAGQNGALDLYEMNFSILEANLIEENFLDFSDNPSNRNLSIAVVEGESPNLYAVDQRGILVFIENFMENTQREEVQIEVGEESFSTRLGRNTWIAVVSPVLGNDHDLILGTRAGGLLYLTGVSSPTSPSEESQLIVFPNPSDGPIKIVSNQSGTGRLITSLGQVLLDKISITAGQEVEIQSGFLTPGLYIFQMETSNGSRIAKKVWIR</sequence>
<dbReference type="SUPFAM" id="SSF69318">
    <property type="entry name" value="Integrin alpha N-terminal domain"/>
    <property type="match status" value="1"/>
</dbReference>
<dbReference type="InterPro" id="IPR028994">
    <property type="entry name" value="Integrin_alpha_N"/>
</dbReference>
<evidence type="ECO:0000256" key="1">
    <source>
        <dbReference type="ARBA" id="ARBA00022729"/>
    </source>
</evidence>
<dbReference type="InterPro" id="IPR026444">
    <property type="entry name" value="Secre_tail"/>
</dbReference>
<feature type="signal peptide" evidence="2">
    <location>
        <begin position="1"/>
        <end position="18"/>
    </location>
</feature>
<keyword evidence="4" id="KW-1185">Reference proteome</keyword>
<dbReference type="RefSeq" id="WP_073570984.1">
    <property type="nucleotide sequence ID" value="NZ_FRXN01000002.1"/>
</dbReference>
<organism evidence="3 4">
    <name type="scientific">Algoriphagus zhangzhouensis</name>
    <dbReference type="NCBI Taxonomy" id="1073327"/>
    <lineage>
        <taxon>Bacteria</taxon>
        <taxon>Pseudomonadati</taxon>
        <taxon>Bacteroidota</taxon>
        <taxon>Cytophagia</taxon>
        <taxon>Cytophagales</taxon>
        <taxon>Cyclobacteriaceae</taxon>
        <taxon>Algoriphagus</taxon>
    </lineage>
</organism>
<proteinExistence type="predicted"/>
<dbReference type="OrthoDB" id="9816120at2"/>
<dbReference type="NCBIfam" id="TIGR04183">
    <property type="entry name" value="Por_Secre_tail"/>
    <property type="match status" value="1"/>
</dbReference>
<dbReference type="STRING" id="1073327.SAMN04488108_1309"/>
<dbReference type="InterPro" id="IPR013517">
    <property type="entry name" value="FG-GAP"/>
</dbReference>
<dbReference type="AlphaFoldDB" id="A0A1M7Z991"/>
<gene>
    <name evidence="3" type="ORF">SAMN04488108_1309</name>
</gene>
<keyword evidence="1 2" id="KW-0732">Signal</keyword>
<reference evidence="4" key="1">
    <citation type="submission" date="2016-12" db="EMBL/GenBank/DDBJ databases">
        <authorList>
            <person name="Varghese N."/>
            <person name="Submissions S."/>
        </authorList>
    </citation>
    <scope>NUCLEOTIDE SEQUENCE [LARGE SCALE GENOMIC DNA]</scope>
    <source>
        <strain evidence="4">DSM 25035</strain>
    </source>
</reference>
<feature type="chain" id="PRO_5012364922" evidence="2">
    <location>
        <begin position="19"/>
        <end position="688"/>
    </location>
</feature>
<evidence type="ECO:0000313" key="3">
    <source>
        <dbReference type="EMBL" id="SHO61389.1"/>
    </source>
</evidence>